<feature type="transmembrane region" description="Helical" evidence="7">
    <location>
        <begin position="250"/>
        <end position="269"/>
    </location>
</feature>
<dbReference type="InterPro" id="IPR003689">
    <property type="entry name" value="ZIP"/>
</dbReference>
<keyword evidence="5" id="KW-0333">Golgi apparatus</keyword>
<dbReference type="Proteomes" id="UP000054144">
    <property type="component" value="Unassembled WGS sequence"/>
</dbReference>
<dbReference type="InterPro" id="IPR045891">
    <property type="entry name" value="ZIP9"/>
</dbReference>
<gene>
    <name evidence="8" type="ORF">FISHEDRAFT_67140</name>
</gene>
<evidence type="ECO:0000256" key="3">
    <source>
        <dbReference type="ARBA" id="ARBA00022692"/>
    </source>
</evidence>
<feature type="transmembrane region" description="Helical" evidence="7">
    <location>
        <begin position="6"/>
        <end position="28"/>
    </location>
</feature>
<evidence type="ECO:0000313" key="8">
    <source>
        <dbReference type="EMBL" id="KIY45205.1"/>
    </source>
</evidence>
<evidence type="ECO:0000256" key="5">
    <source>
        <dbReference type="ARBA" id="ARBA00023034"/>
    </source>
</evidence>
<dbReference type="Pfam" id="PF02535">
    <property type="entry name" value="Zip"/>
    <property type="match status" value="1"/>
</dbReference>
<dbReference type="PANTHER" id="PTHR16133">
    <property type="entry name" value="SOLUTE CARRIER FAMILY 39 ZINC TRANSPORTER , MEMBER 9-RELATED"/>
    <property type="match status" value="1"/>
</dbReference>
<dbReference type="GO" id="GO:0006829">
    <property type="term" value="P:zinc ion transport"/>
    <property type="evidence" value="ECO:0007669"/>
    <property type="project" value="InterPro"/>
</dbReference>
<feature type="transmembrane region" description="Helical" evidence="7">
    <location>
        <begin position="73"/>
        <end position="92"/>
    </location>
</feature>
<keyword evidence="4 7" id="KW-1133">Transmembrane helix</keyword>
<feature type="transmembrane region" description="Helical" evidence="7">
    <location>
        <begin position="35"/>
        <end position="53"/>
    </location>
</feature>
<dbReference type="GO" id="GO:0046873">
    <property type="term" value="F:metal ion transmembrane transporter activity"/>
    <property type="evidence" value="ECO:0007669"/>
    <property type="project" value="InterPro"/>
</dbReference>
<name>A0A0D7A382_9AGAR</name>
<evidence type="ECO:0000256" key="4">
    <source>
        <dbReference type="ARBA" id="ARBA00022989"/>
    </source>
</evidence>
<dbReference type="PANTHER" id="PTHR16133:SF0">
    <property type="entry name" value="ZINC_IRON REGULATED TRANSPORTER-RELATED PROTEIN 102B, ISOFORM E"/>
    <property type="match status" value="1"/>
</dbReference>
<keyword evidence="6 7" id="KW-0472">Membrane</keyword>
<protein>
    <submittedName>
        <fullName evidence="8">Zinc/iron permease</fullName>
    </submittedName>
</protein>
<dbReference type="OrthoDB" id="19859at2759"/>
<evidence type="ECO:0000256" key="6">
    <source>
        <dbReference type="ARBA" id="ARBA00023136"/>
    </source>
</evidence>
<dbReference type="AlphaFoldDB" id="A0A0D7A382"/>
<comment type="subcellular location">
    <subcellularLocation>
        <location evidence="1">Endomembrane system</location>
        <topology evidence="1">Multi-pass membrane protein</topology>
    </subcellularLocation>
    <subcellularLocation>
        <location evidence="2">Golgi apparatus membrane</location>
    </subcellularLocation>
</comment>
<keyword evidence="3 7" id="KW-0812">Transmembrane</keyword>
<dbReference type="EMBL" id="KN882061">
    <property type="protein sequence ID" value="KIY45205.1"/>
    <property type="molecule type" value="Genomic_DNA"/>
</dbReference>
<keyword evidence="9" id="KW-1185">Reference proteome</keyword>
<evidence type="ECO:0000256" key="1">
    <source>
        <dbReference type="ARBA" id="ARBA00004127"/>
    </source>
</evidence>
<evidence type="ECO:0000256" key="2">
    <source>
        <dbReference type="ARBA" id="ARBA00004394"/>
    </source>
</evidence>
<sequence length="311" mass="33271">MLSLLVMSLFLGAASFGCGMLPLAFVFSKNLLSRLSALGTGLLLGTALGVIIPEGIETIHDAVPQAADLPVSGIAFSLLCGFTFMLAVEQLIATHSHETENRPRVPRSAMQDIVGVEFDAEMGDRELEDDFMNVELQSPGQPYFEDPLPGRERALPLTFGLVIHSLADGLALGASFLESESSRLSWIVFFALLVHKAPTALALTTSLMAYSLPRTDCRKHLAAFSSSTPLGAILAYGLFSFLGAGKRSDWAGYALLVSGGSFLYVATVLQPLSSHSEARPSEDMSRSMRVLHIVAGIFVPFVMSSLLGHGH</sequence>
<feature type="transmembrane region" description="Helical" evidence="7">
    <location>
        <begin position="290"/>
        <end position="308"/>
    </location>
</feature>
<proteinExistence type="predicted"/>
<feature type="transmembrane region" description="Helical" evidence="7">
    <location>
        <begin position="221"/>
        <end position="244"/>
    </location>
</feature>
<feature type="transmembrane region" description="Helical" evidence="7">
    <location>
        <begin position="186"/>
        <end position="209"/>
    </location>
</feature>
<accession>A0A0D7A382</accession>
<evidence type="ECO:0000256" key="7">
    <source>
        <dbReference type="SAM" id="Phobius"/>
    </source>
</evidence>
<reference evidence="8 9" key="1">
    <citation type="journal article" date="2015" name="Fungal Genet. Biol.">
        <title>Evolution of novel wood decay mechanisms in Agaricales revealed by the genome sequences of Fistulina hepatica and Cylindrobasidium torrendii.</title>
        <authorList>
            <person name="Floudas D."/>
            <person name="Held B.W."/>
            <person name="Riley R."/>
            <person name="Nagy L.G."/>
            <person name="Koehler G."/>
            <person name="Ransdell A.S."/>
            <person name="Younus H."/>
            <person name="Chow J."/>
            <person name="Chiniquy J."/>
            <person name="Lipzen A."/>
            <person name="Tritt A."/>
            <person name="Sun H."/>
            <person name="Haridas S."/>
            <person name="LaButti K."/>
            <person name="Ohm R.A."/>
            <person name="Kues U."/>
            <person name="Blanchette R.A."/>
            <person name="Grigoriev I.V."/>
            <person name="Minto R.E."/>
            <person name="Hibbett D.S."/>
        </authorList>
    </citation>
    <scope>NUCLEOTIDE SEQUENCE [LARGE SCALE GENOMIC DNA]</scope>
    <source>
        <strain evidence="8 9">ATCC 64428</strain>
    </source>
</reference>
<dbReference type="GO" id="GO:0000139">
    <property type="term" value="C:Golgi membrane"/>
    <property type="evidence" value="ECO:0007669"/>
    <property type="project" value="UniProtKB-SubCell"/>
</dbReference>
<organism evidence="8 9">
    <name type="scientific">Fistulina hepatica ATCC 64428</name>
    <dbReference type="NCBI Taxonomy" id="1128425"/>
    <lineage>
        <taxon>Eukaryota</taxon>
        <taxon>Fungi</taxon>
        <taxon>Dikarya</taxon>
        <taxon>Basidiomycota</taxon>
        <taxon>Agaricomycotina</taxon>
        <taxon>Agaricomycetes</taxon>
        <taxon>Agaricomycetidae</taxon>
        <taxon>Agaricales</taxon>
        <taxon>Fistulinaceae</taxon>
        <taxon>Fistulina</taxon>
    </lineage>
</organism>
<evidence type="ECO:0000313" key="9">
    <source>
        <dbReference type="Proteomes" id="UP000054144"/>
    </source>
</evidence>